<gene>
    <name evidence="1" type="ORF">R6U77_09105</name>
</gene>
<accession>A0ABZ0S062</accession>
<reference evidence="1 2" key="1">
    <citation type="submission" date="2023-09" db="EMBL/GenBank/DDBJ databases">
        <authorList>
            <person name="Page C.A."/>
            <person name="Perez-Diaz I.M."/>
        </authorList>
    </citation>
    <scope>NUCLEOTIDE SEQUENCE [LARGE SCALE GENOMIC DNA]</scope>
    <source>
        <strain evidence="1 2">Ll15</strain>
    </source>
</reference>
<sequence length="70" mass="8436">MELIELNDLIDSAVYEFCCAVYYNDLENRSHWNANSLFVKWEEFGVLAPYLDMIFPHYHYFGPQKIRLLE</sequence>
<proteinExistence type="predicted"/>
<protein>
    <submittedName>
        <fullName evidence="1">Uncharacterized protein</fullName>
    </submittedName>
</protein>
<dbReference type="Proteomes" id="UP001322664">
    <property type="component" value="Chromosome"/>
</dbReference>
<evidence type="ECO:0000313" key="2">
    <source>
        <dbReference type="Proteomes" id="UP001322664"/>
    </source>
</evidence>
<organism evidence="1 2">
    <name type="scientific">Lysinibacillus louembei</name>
    <dbReference type="NCBI Taxonomy" id="1470088"/>
    <lineage>
        <taxon>Bacteria</taxon>
        <taxon>Bacillati</taxon>
        <taxon>Bacillota</taxon>
        <taxon>Bacilli</taxon>
        <taxon>Bacillales</taxon>
        <taxon>Bacillaceae</taxon>
        <taxon>Lysinibacillus</taxon>
    </lineage>
</organism>
<evidence type="ECO:0000313" key="1">
    <source>
        <dbReference type="EMBL" id="WPK13800.1"/>
    </source>
</evidence>
<dbReference type="RefSeq" id="WP_319838241.1">
    <property type="nucleotide sequence ID" value="NZ_CP137624.1"/>
</dbReference>
<dbReference type="EMBL" id="CP137624">
    <property type="protein sequence ID" value="WPK13800.1"/>
    <property type="molecule type" value="Genomic_DNA"/>
</dbReference>
<name>A0ABZ0S062_9BACI</name>
<keyword evidence="2" id="KW-1185">Reference proteome</keyword>